<keyword evidence="4" id="KW-1003">Cell membrane</keyword>
<dbReference type="Gene3D" id="3.40.50.300">
    <property type="entry name" value="P-loop containing nucleotide triphosphate hydrolases"/>
    <property type="match status" value="1"/>
</dbReference>
<accession>A0A017H7T6</accession>
<evidence type="ECO:0000256" key="3">
    <source>
        <dbReference type="ARBA" id="ARBA00022448"/>
    </source>
</evidence>
<dbReference type="GO" id="GO:0005886">
    <property type="term" value="C:plasma membrane"/>
    <property type="evidence" value="ECO:0007669"/>
    <property type="project" value="UniProtKB-SubCell"/>
</dbReference>
<dbReference type="InterPro" id="IPR017871">
    <property type="entry name" value="ABC_transporter-like_CS"/>
</dbReference>
<evidence type="ECO:0000256" key="7">
    <source>
        <dbReference type="ARBA" id="ARBA00023136"/>
    </source>
</evidence>
<name>A0A017H7T6_9RHOB</name>
<dbReference type="InterPro" id="IPR013563">
    <property type="entry name" value="Oligopep_ABC_C"/>
</dbReference>
<dbReference type="EMBL" id="APGJ01000009">
    <property type="protein sequence ID" value="EYD70441.1"/>
    <property type="molecule type" value="Genomic_DNA"/>
</dbReference>
<reference evidence="10 11" key="1">
    <citation type="submission" date="2013-03" db="EMBL/GenBank/DDBJ databases">
        <authorList>
            <person name="Fiebig A."/>
            <person name="Goeker M."/>
            <person name="Klenk H.-P.P."/>
        </authorList>
    </citation>
    <scope>NUCLEOTIDE SEQUENCE [LARGE SCALE GENOMIC DNA]</scope>
    <source>
        <strain evidence="10 11">DSM 17492</strain>
        <plasmid evidence="10 11">pLokhon01</plasmid>
    </source>
</reference>
<dbReference type="Pfam" id="PF08352">
    <property type="entry name" value="oligo_HPY"/>
    <property type="match status" value="1"/>
</dbReference>
<keyword evidence="5" id="KW-0547">Nucleotide-binding</keyword>
<evidence type="ECO:0000256" key="8">
    <source>
        <dbReference type="SAM" id="MobiDB-lite"/>
    </source>
</evidence>
<keyword evidence="10" id="KW-0614">Plasmid</keyword>
<dbReference type="InterPro" id="IPR003593">
    <property type="entry name" value="AAA+_ATPase"/>
</dbReference>
<dbReference type="PATRIC" id="fig|1122180.6.peg.23"/>
<feature type="compositionally biased region" description="Polar residues" evidence="8">
    <location>
        <begin position="31"/>
        <end position="41"/>
    </location>
</feature>
<feature type="compositionally biased region" description="Basic residues" evidence="8">
    <location>
        <begin position="1"/>
        <end position="14"/>
    </location>
</feature>
<dbReference type="InterPro" id="IPR027417">
    <property type="entry name" value="P-loop_NTPase"/>
</dbReference>
<dbReference type="InterPro" id="IPR050388">
    <property type="entry name" value="ABC_Ni/Peptide_Import"/>
</dbReference>
<dbReference type="PANTHER" id="PTHR43297:SF2">
    <property type="entry name" value="DIPEPTIDE TRANSPORT ATP-BINDING PROTEIN DPPD"/>
    <property type="match status" value="1"/>
</dbReference>
<protein>
    <submittedName>
        <fullName evidence="10">Oligopeptide transport ATP-binding protein OppD</fullName>
    </submittedName>
</protein>
<dbReference type="PANTHER" id="PTHR43297">
    <property type="entry name" value="OLIGOPEPTIDE TRANSPORT ATP-BINDING PROTEIN APPD"/>
    <property type="match status" value="1"/>
</dbReference>
<dbReference type="Proteomes" id="UP000025047">
    <property type="component" value="Plasmid pLokhon01"/>
</dbReference>
<keyword evidence="6 10" id="KW-0067">ATP-binding</keyword>
<dbReference type="PROSITE" id="PS50893">
    <property type="entry name" value="ABC_TRANSPORTER_2"/>
    <property type="match status" value="1"/>
</dbReference>
<evidence type="ECO:0000256" key="1">
    <source>
        <dbReference type="ARBA" id="ARBA00004417"/>
    </source>
</evidence>
<comment type="caution">
    <text evidence="10">The sequence shown here is derived from an EMBL/GenBank/DDBJ whole genome shotgun (WGS) entry which is preliminary data.</text>
</comment>
<dbReference type="NCBIfam" id="TIGR01727">
    <property type="entry name" value="oligo_HPY"/>
    <property type="match status" value="1"/>
</dbReference>
<comment type="similarity">
    <text evidence="2">Belongs to the ABC transporter superfamily.</text>
</comment>
<dbReference type="GO" id="GO:0055085">
    <property type="term" value="P:transmembrane transport"/>
    <property type="evidence" value="ECO:0007669"/>
    <property type="project" value="UniProtKB-ARBA"/>
</dbReference>
<dbReference type="PROSITE" id="PS00211">
    <property type="entry name" value="ABC_TRANSPORTER_1"/>
    <property type="match status" value="1"/>
</dbReference>
<dbReference type="GO" id="GO:0005524">
    <property type="term" value="F:ATP binding"/>
    <property type="evidence" value="ECO:0007669"/>
    <property type="project" value="UniProtKB-KW"/>
</dbReference>
<geneLocation type="plasmid" evidence="10 11">
    <name>pLokhon01</name>
</geneLocation>
<evidence type="ECO:0000313" key="11">
    <source>
        <dbReference type="Proteomes" id="UP000025047"/>
    </source>
</evidence>
<comment type="subcellular location">
    <subcellularLocation>
        <location evidence="1">Cell inner membrane</location>
        <topology evidence="1">Peripheral membrane protein</topology>
    </subcellularLocation>
</comment>
<evidence type="ECO:0000256" key="6">
    <source>
        <dbReference type="ARBA" id="ARBA00022840"/>
    </source>
</evidence>
<feature type="region of interest" description="Disordered" evidence="8">
    <location>
        <begin position="1"/>
        <end position="41"/>
    </location>
</feature>
<proteinExistence type="inferred from homology"/>
<gene>
    <name evidence="10" type="ORF">Lokhon_00023</name>
</gene>
<dbReference type="GO" id="GO:0016887">
    <property type="term" value="F:ATP hydrolysis activity"/>
    <property type="evidence" value="ECO:0007669"/>
    <property type="project" value="InterPro"/>
</dbReference>
<feature type="domain" description="ABC transporter" evidence="9">
    <location>
        <begin position="103"/>
        <end position="352"/>
    </location>
</feature>
<dbReference type="HOGENOM" id="CLU_000604_1_23_5"/>
<evidence type="ECO:0000256" key="5">
    <source>
        <dbReference type="ARBA" id="ARBA00022741"/>
    </source>
</evidence>
<dbReference type="SUPFAM" id="SSF52540">
    <property type="entry name" value="P-loop containing nucleoside triphosphate hydrolases"/>
    <property type="match status" value="1"/>
</dbReference>
<dbReference type="GO" id="GO:0015833">
    <property type="term" value="P:peptide transport"/>
    <property type="evidence" value="ECO:0007669"/>
    <property type="project" value="InterPro"/>
</dbReference>
<evidence type="ECO:0000313" key="10">
    <source>
        <dbReference type="EMBL" id="EYD70441.1"/>
    </source>
</evidence>
<dbReference type="InterPro" id="IPR003439">
    <property type="entry name" value="ABC_transporter-like_ATP-bd"/>
</dbReference>
<sequence>MDSAAARRRCRNRGPWRGWTDGGRRAPLPKGQTTPNQLASNPKSGAIIRIVPPCRSFRNYGLAKSTWICHQFGIGLRIGSQAGSRRHLVPSSRRQTQMDQPLLEVDNLRFRFRGQGQDVVQDVSFRVGRNETLCIVGESGCGKSVTALALMGLLPKDAVRFGAGEIRFAGERLAPDDHARIAAMRGDRMAMIFQEPMTSLNPAFRIGDQIAEAVERHRRCGRAAARARACDMLRRVGIPAPEQRMDEYPHQLSGGMRQRVMIAMALANDPELLIADEPTTALDVTVQAQILDLIAELQAETGMGTIMITHDLGVVAEIATDVAVMYAGQVVEYGPAKAIFEDPQHPYTIGLMASVPSLTGPRRRLSTVPGSVPGIGQMPEGCRFSSRCPFAAPVCATRPDLAQQGPGHRVACHFAPLDRTLERSA</sequence>
<dbReference type="SMART" id="SM00382">
    <property type="entry name" value="AAA"/>
    <property type="match status" value="1"/>
</dbReference>
<keyword evidence="11" id="KW-1185">Reference proteome</keyword>
<dbReference type="FunFam" id="3.40.50.300:FF:000016">
    <property type="entry name" value="Oligopeptide ABC transporter ATP-binding component"/>
    <property type="match status" value="1"/>
</dbReference>
<dbReference type="AlphaFoldDB" id="A0A017H7T6"/>
<dbReference type="CDD" id="cd03257">
    <property type="entry name" value="ABC_NikE_OppD_transporters"/>
    <property type="match status" value="1"/>
</dbReference>
<evidence type="ECO:0000259" key="9">
    <source>
        <dbReference type="PROSITE" id="PS50893"/>
    </source>
</evidence>
<evidence type="ECO:0000256" key="2">
    <source>
        <dbReference type="ARBA" id="ARBA00005417"/>
    </source>
</evidence>
<dbReference type="Pfam" id="PF00005">
    <property type="entry name" value="ABC_tran"/>
    <property type="match status" value="1"/>
</dbReference>
<organism evidence="10 11">
    <name type="scientific">Limimaricola hongkongensis DSM 17492</name>
    <dbReference type="NCBI Taxonomy" id="1122180"/>
    <lineage>
        <taxon>Bacteria</taxon>
        <taxon>Pseudomonadati</taxon>
        <taxon>Pseudomonadota</taxon>
        <taxon>Alphaproteobacteria</taxon>
        <taxon>Rhodobacterales</taxon>
        <taxon>Paracoccaceae</taxon>
        <taxon>Limimaricola</taxon>
    </lineage>
</organism>
<keyword evidence="7" id="KW-0472">Membrane</keyword>
<keyword evidence="3" id="KW-0813">Transport</keyword>
<evidence type="ECO:0000256" key="4">
    <source>
        <dbReference type="ARBA" id="ARBA00022475"/>
    </source>
</evidence>